<accession>A0ABN2NCM9</accession>
<feature type="transmembrane region" description="Helical" evidence="1">
    <location>
        <begin position="331"/>
        <end position="351"/>
    </location>
</feature>
<evidence type="ECO:0000313" key="3">
    <source>
        <dbReference type="Proteomes" id="UP001500449"/>
    </source>
</evidence>
<dbReference type="EMBL" id="BAAAQK010000018">
    <property type="protein sequence ID" value="GAA1863156.1"/>
    <property type="molecule type" value="Genomic_DNA"/>
</dbReference>
<evidence type="ECO:0000256" key="1">
    <source>
        <dbReference type="SAM" id="Phobius"/>
    </source>
</evidence>
<feature type="transmembrane region" description="Helical" evidence="1">
    <location>
        <begin position="63"/>
        <end position="88"/>
    </location>
</feature>
<dbReference type="Proteomes" id="UP001500449">
    <property type="component" value="Unassembled WGS sequence"/>
</dbReference>
<evidence type="ECO:0008006" key="4">
    <source>
        <dbReference type="Google" id="ProtNLM"/>
    </source>
</evidence>
<organism evidence="2 3">
    <name type="scientific">Pseudonocardia ailaonensis</name>
    <dbReference type="NCBI Taxonomy" id="367279"/>
    <lineage>
        <taxon>Bacteria</taxon>
        <taxon>Bacillati</taxon>
        <taxon>Actinomycetota</taxon>
        <taxon>Actinomycetes</taxon>
        <taxon>Pseudonocardiales</taxon>
        <taxon>Pseudonocardiaceae</taxon>
        <taxon>Pseudonocardia</taxon>
    </lineage>
</organism>
<feature type="transmembrane region" description="Helical" evidence="1">
    <location>
        <begin position="199"/>
        <end position="218"/>
    </location>
</feature>
<protein>
    <recommendedName>
        <fullName evidence="4">Integral membrane protein</fullName>
    </recommendedName>
</protein>
<dbReference type="RefSeq" id="WP_344421571.1">
    <property type="nucleotide sequence ID" value="NZ_BAAAQK010000018.1"/>
</dbReference>
<comment type="caution">
    <text evidence="2">The sequence shown here is derived from an EMBL/GenBank/DDBJ whole genome shotgun (WGS) entry which is preliminary data.</text>
</comment>
<keyword evidence="1" id="KW-1133">Transmembrane helix</keyword>
<feature type="transmembrane region" description="Helical" evidence="1">
    <location>
        <begin position="132"/>
        <end position="156"/>
    </location>
</feature>
<name>A0ABN2NCM9_9PSEU</name>
<feature type="transmembrane region" description="Helical" evidence="1">
    <location>
        <begin position="168"/>
        <end position="187"/>
    </location>
</feature>
<feature type="transmembrane region" description="Helical" evidence="1">
    <location>
        <begin position="271"/>
        <end position="297"/>
    </location>
</feature>
<feature type="transmembrane region" description="Helical" evidence="1">
    <location>
        <begin position="100"/>
        <end position="120"/>
    </location>
</feature>
<evidence type="ECO:0000313" key="2">
    <source>
        <dbReference type="EMBL" id="GAA1863156.1"/>
    </source>
</evidence>
<feature type="transmembrane region" description="Helical" evidence="1">
    <location>
        <begin position="30"/>
        <end position="51"/>
    </location>
</feature>
<reference evidence="2 3" key="1">
    <citation type="journal article" date="2019" name="Int. J. Syst. Evol. Microbiol.">
        <title>The Global Catalogue of Microorganisms (GCM) 10K type strain sequencing project: providing services to taxonomists for standard genome sequencing and annotation.</title>
        <authorList>
            <consortium name="The Broad Institute Genomics Platform"/>
            <consortium name="The Broad Institute Genome Sequencing Center for Infectious Disease"/>
            <person name="Wu L."/>
            <person name="Ma J."/>
        </authorList>
    </citation>
    <scope>NUCLEOTIDE SEQUENCE [LARGE SCALE GENOMIC DNA]</scope>
    <source>
        <strain evidence="2 3">JCM 16009</strain>
    </source>
</reference>
<keyword evidence="1" id="KW-0472">Membrane</keyword>
<sequence length="381" mass="40773">MTDLAVERWFLREGVPAIVRARHSAFGRMLPFTVLVLVYAPLFILLWAAFLPGVDDEDPPPEAAVASFVVSIAAIAVGVVAVLVFLRLRRTREVLRGTRAGLVGVGTALLLNFVAGLLAGGLGKALSDLGEAAVLLAVGLALALSGLGALLGWAVRRAVLRFGTMLSVATRAIPLLLLLVAFLFINAEAWQMSAELPRSRLWGVVGFLAVVTLVFFAVRLPKELARLEVPHSVDHVREACENTPLAARAGALEPGDLGPRHPLRRAERTNLVALLVVAQGLQILLLSVAVFAVFLFFGSIAIEPAVIEAWVGHPPTPGVLFGFPVGLPNELLQVSILIGALSGLYFAVYTITDADYRAEFLDGLLGEIQRILLARECYLHA</sequence>
<proteinExistence type="predicted"/>
<keyword evidence="3" id="KW-1185">Reference proteome</keyword>
<gene>
    <name evidence="2" type="ORF">GCM10009836_49400</name>
</gene>
<keyword evidence="1" id="KW-0812">Transmembrane</keyword>